<organism evidence="2">
    <name type="scientific">uncultured Rubrobacteraceae bacterium</name>
    <dbReference type="NCBI Taxonomy" id="349277"/>
    <lineage>
        <taxon>Bacteria</taxon>
        <taxon>Bacillati</taxon>
        <taxon>Actinomycetota</taxon>
        <taxon>Rubrobacteria</taxon>
        <taxon>Rubrobacterales</taxon>
        <taxon>Rubrobacteraceae</taxon>
        <taxon>environmental samples</taxon>
    </lineage>
</organism>
<feature type="compositionally biased region" description="Gly residues" evidence="1">
    <location>
        <begin position="49"/>
        <end position="60"/>
    </location>
</feature>
<reference evidence="2" key="1">
    <citation type="submission" date="2020-02" db="EMBL/GenBank/DDBJ databases">
        <authorList>
            <person name="Meier V. D."/>
        </authorList>
    </citation>
    <scope>NUCLEOTIDE SEQUENCE</scope>
    <source>
        <strain evidence="2">AVDCRST_MAG25</strain>
    </source>
</reference>
<feature type="compositionally biased region" description="Basic and acidic residues" evidence="1">
    <location>
        <begin position="281"/>
        <end position="292"/>
    </location>
</feature>
<feature type="compositionally biased region" description="Basic and acidic residues" evidence="1">
    <location>
        <begin position="28"/>
        <end position="48"/>
    </location>
</feature>
<feature type="compositionally biased region" description="Basic and acidic residues" evidence="1">
    <location>
        <begin position="325"/>
        <end position="345"/>
    </location>
</feature>
<accession>A0A6J4RCX2</accession>
<dbReference type="EMBL" id="CADCVI010000125">
    <property type="protein sequence ID" value="CAA9470606.1"/>
    <property type="molecule type" value="Genomic_DNA"/>
</dbReference>
<feature type="compositionally biased region" description="Basic and acidic residues" evidence="1">
    <location>
        <begin position="380"/>
        <end position="389"/>
    </location>
</feature>
<feature type="compositionally biased region" description="Basic residues" evidence="1">
    <location>
        <begin position="1"/>
        <end position="13"/>
    </location>
</feature>
<feature type="compositionally biased region" description="Low complexity" evidence="1">
    <location>
        <begin position="186"/>
        <end position="197"/>
    </location>
</feature>
<feature type="compositionally biased region" description="Basic residues" evidence="1">
    <location>
        <begin position="145"/>
        <end position="171"/>
    </location>
</feature>
<proteinExistence type="predicted"/>
<gene>
    <name evidence="2" type="ORF">AVDCRST_MAG25-2006</name>
</gene>
<evidence type="ECO:0000313" key="2">
    <source>
        <dbReference type="EMBL" id="CAA9470606.1"/>
    </source>
</evidence>
<feature type="non-terminal residue" evidence="2">
    <location>
        <position position="1"/>
    </location>
</feature>
<feature type="non-terminal residue" evidence="2">
    <location>
        <position position="477"/>
    </location>
</feature>
<feature type="region of interest" description="Disordered" evidence="1">
    <location>
        <begin position="138"/>
        <end position="239"/>
    </location>
</feature>
<feature type="compositionally biased region" description="Gly residues" evidence="1">
    <location>
        <begin position="308"/>
        <end position="319"/>
    </location>
</feature>
<name>A0A6J4RCX2_9ACTN</name>
<protein>
    <submittedName>
        <fullName evidence="2">Uncharacterized protein</fullName>
    </submittedName>
</protein>
<sequence>GSSRAQRARRRGPGRLLPGAAGGRRARGLRDRDERVDDQRRPPHDRGGVRGIGGRGGVGDHGLPPRLRRGHPALRAPLRRLQLAQGLLRGPGGLHPRVPRLRARAEPRGPGRREDASGGGGCCDPGPLQHLCCPAPAAGEEGWRPRPHRLQRRGGRGGRTGRRRGGRAVRRLAHDVLRDARPGPPARSGSAPGPAGDAAGGGGFRPPRGLAPRARRGARALRRHAGPEPRPLLAPPFRSLPDGPALGLALRQAHSDGARALRFPQPPRQRLVPRVLGGRLLRDAGEPDEHRLRAAPPAPGKRARGRGGRAGPRAGGRGRGAPLPARREALGPHGPRAADRARPPRDVLLAARPLDLRGRRAVPRGDPGDARRRSGLRRVHVPEHERDSQHALAGGDRRRARHLPDALFSRRRGGPGNHRLFLRRSIPSGLRPEPVLRRRRQRGTLLGCFPDSRSLRPDRDGCGLRMARAAPILRAEL</sequence>
<feature type="region of interest" description="Disordered" evidence="1">
    <location>
        <begin position="1"/>
        <end position="122"/>
    </location>
</feature>
<feature type="compositionally biased region" description="Basic residues" evidence="1">
    <location>
        <begin position="213"/>
        <end position="224"/>
    </location>
</feature>
<feature type="compositionally biased region" description="Low complexity" evidence="1">
    <location>
        <begin position="73"/>
        <end position="88"/>
    </location>
</feature>
<dbReference type="AlphaFoldDB" id="A0A6J4RCX2"/>
<evidence type="ECO:0000256" key="1">
    <source>
        <dbReference type="SAM" id="MobiDB-lite"/>
    </source>
</evidence>
<feature type="region of interest" description="Disordered" evidence="1">
    <location>
        <begin position="281"/>
        <end position="400"/>
    </location>
</feature>
<feature type="compositionally biased region" description="Basic and acidic residues" evidence="1">
    <location>
        <begin position="172"/>
        <end position="181"/>
    </location>
</feature>
<feature type="compositionally biased region" description="Basic and acidic residues" evidence="1">
    <location>
        <begin position="103"/>
        <end position="116"/>
    </location>
</feature>